<organism evidence="1 2">
    <name type="scientific">Chelatococcus caeni</name>
    <dbReference type="NCBI Taxonomy" id="1348468"/>
    <lineage>
        <taxon>Bacteria</taxon>
        <taxon>Pseudomonadati</taxon>
        <taxon>Pseudomonadota</taxon>
        <taxon>Alphaproteobacteria</taxon>
        <taxon>Hyphomicrobiales</taxon>
        <taxon>Chelatococcaceae</taxon>
        <taxon>Chelatococcus</taxon>
    </lineage>
</organism>
<comment type="caution">
    <text evidence="1">The sequence shown here is derived from an EMBL/GenBank/DDBJ whole genome shotgun (WGS) entry which is preliminary data.</text>
</comment>
<evidence type="ECO:0000313" key="2">
    <source>
        <dbReference type="Proteomes" id="UP000577362"/>
    </source>
</evidence>
<dbReference type="EMBL" id="JACIEN010000003">
    <property type="protein sequence ID" value="MBB4017613.1"/>
    <property type="molecule type" value="Genomic_DNA"/>
</dbReference>
<dbReference type="AlphaFoldDB" id="A0A840BYH0"/>
<protein>
    <submittedName>
        <fullName evidence="1">Uncharacterized protein</fullName>
    </submittedName>
</protein>
<proteinExistence type="predicted"/>
<dbReference type="Proteomes" id="UP000577362">
    <property type="component" value="Unassembled WGS sequence"/>
</dbReference>
<gene>
    <name evidence="1" type="ORF">GGR16_002647</name>
</gene>
<accession>A0A840BYH0</accession>
<name>A0A840BYH0_9HYPH</name>
<dbReference type="RefSeq" id="WP_183316912.1">
    <property type="nucleotide sequence ID" value="NZ_JACIEN010000003.1"/>
</dbReference>
<keyword evidence="2" id="KW-1185">Reference proteome</keyword>
<sequence length="75" mass="8306">MKNIEVEIGFDEAVEYGKVYAAKMGDRSESDVIKQAILDIYGATHVIASARATNMLIEVTKNMAIRGRRFPSGRT</sequence>
<evidence type="ECO:0000313" key="1">
    <source>
        <dbReference type="EMBL" id="MBB4017613.1"/>
    </source>
</evidence>
<reference evidence="1 2" key="1">
    <citation type="submission" date="2020-08" db="EMBL/GenBank/DDBJ databases">
        <title>Genomic Encyclopedia of Type Strains, Phase IV (KMG-IV): sequencing the most valuable type-strain genomes for metagenomic binning, comparative biology and taxonomic classification.</title>
        <authorList>
            <person name="Goeker M."/>
        </authorList>
    </citation>
    <scope>NUCLEOTIDE SEQUENCE [LARGE SCALE GENOMIC DNA]</scope>
    <source>
        <strain evidence="1 2">DSM 103737</strain>
    </source>
</reference>